<dbReference type="Proteomes" id="UP000248724">
    <property type="component" value="Unassembled WGS sequence"/>
</dbReference>
<dbReference type="GO" id="GO:0005975">
    <property type="term" value="P:carbohydrate metabolic process"/>
    <property type="evidence" value="ECO:0007669"/>
    <property type="project" value="InterPro"/>
</dbReference>
<evidence type="ECO:0000256" key="6">
    <source>
        <dbReference type="ARBA" id="ARBA00022679"/>
    </source>
</evidence>
<protein>
    <recommendedName>
        <fullName evidence="4 10">4-alpha-glucanotransferase</fullName>
        <ecNumber evidence="3 10">2.4.1.25</ecNumber>
    </recommendedName>
    <alternativeName>
        <fullName evidence="8 10">Amylomaltase</fullName>
    </alternativeName>
    <alternativeName>
        <fullName evidence="9 10">Disproportionating enzyme</fullName>
    </alternativeName>
</protein>
<dbReference type="EMBL" id="QHBU01000073">
    <property type="protein sequence ID" value="PZR82416.1"/>
    <property type="molecule type" value="Genomic_DNA"/>
</dbReference>
<comment type="caution">
    <text evidence="11">The sequence shown here is derived from an EMBL/GenBank/DDBJ whole genome shotgun (WGS) entry which is preliminary data.</text>
</comment>
<evidence type="ECO:0000256" key="5">
    <source>
        <dbReference type="ARBA" id="ARBA00022676"/>
    </source>
</evidence>
<dbReference type="AlphaFoldDB" id="A0A2W5ZHW4"/>
<evidence type="ECO:0000256" key="3">
    <source>
        <dbReference type="ARBA" id="ARBA00012560"/>
    </source>
</evidence>
<keyword evidence="7 10" id="KW-0119">Carbohydrate metabolism</keyword>
<accession>A0A2W5ZHW4</accession>
<dbReference type="Gene3D" id="3.20.20.80">
    <property type="entry name" value="Glycosidases"/>
    <property type="match status" value="1"/>
</dbReference>
<evidence type="ECO:0000313" key="11">
    <source>
        <dbReference type="EMBL" id="PZR82416.1"/>
    </source>
</evidence>
<evidence type="ECO:0000256" key="1">
    <source>
        <dbReference type="ARBA" id="ARBA00000439"/>
    </source>
</evidence>
<dbReference type="PANTHER" id="PTHR32438:SF5">
    <property type="entry name" value="4-ALPHA-GLUCANOTRANSFERASE DPE1, CHLOROPLASTIC_AMYLOPLASTIC"/>
    <property type="match status" value="1"/>
</dbReference>
<dbReference type="PANTHER" id="PTHR32438">
    <property type="entry name" value="4-ALPHA-GLUCANOTRANSFERASE DPE1, CHLOROPLASTIC/AMYLOPLASTIC"/>
    <property type="match status" value="1"/>
</dbReference>
<evidence type="ECO:0000256" key="2">
    <source>
        <dbReference type="ARBA" id="ARBA00005684"/>
    </source>
</evidence>
<comment type="similarity">
    <text evidence="2 10">Belongs to the disproportionating enzyme family.</text>
</comment>
<dbReference type="InterPro" id="IPR003385">
    <property type="entry name" value="Glyco_hydro_77"/>
</dbReference>
<dbReference type="SUPFAM" id="SSF51445">
    <property type="entry name" value="(Trans)glycosidases"/>
    <property type="match status" value="1"/>
</dbReference>
<evidence type="ECO:0000256" key="8">
    <source>
        <dbReference type="ARBA" id="ARBA00031423"/>
    </source>
</evidence>
<reference evidence="11 12" key="1">
    <citation type="journal article" date="2017" name="Nature">
        <title>Atmospheric trace gases support primary production in Antarctic desert surface soil.</title>
        <authorList>
            <person name="Ji M."/>
            <person name="Greening C."/>
            <person name="Vanwonterghem I."/>
            <person name="Carere C.R."/>
            <person name="Bay S.K."/>
            <person name="Steen J.A."/>
            <person name="Montgomery K."/>
            <person name="Lines T."/>
            <person name="Beardall J."/>
            <person name="van Dorst J."/>
            <person name="Snape I."/>
            <person name="Stott M.B."/>
            <person name="Hugenholtz P."/>
            <person name="Ferrari B.C."/>
        </authorList>
    </citation>
    <scope>NUCLEOTIDE SEQUENCE [LARGE SCALE GENOMIC DNA]</scope>
    <source>
        <strain evidence="11">RRmetagenome_bin12</strain>
    </source>
</reference>
<evidence type="ECO:0000256" key="7">
    <source>
        <dbReference type="ARBA" id="ARBA00023277"/>
    </source>
</evidence>
<keyword evidence="6 10" id="KW-0808">Transferase</keyword>
<gene>
    <name evidence="11" type="primary">malQ</name>
    <name evidence="11" type="ORF">DLM65_03960</name>
</gene>
<keyword evidence="5 10" id="KW-0328">Glycosyltransferase</keyword>
<dbReference type="EC" id="2.4.1.25" evidence="3 10"/>
<dbReference type="NCBIfam" id="TIGR00217">
    <property type="entry name" value="malQ"/>
    <property type="match status" value="1"/>
</dbReference>
<evidence type="ECO:0000256" key="9">
    <source>
        <dbReference type="ARBA" id="ARBA00031501"/>
    </source>
</evidence>
<dbReference type="GO" id="GO:0004134">
    <property type="term" value="F:4-alpha-glucanotransferase activity"/>
    <property type="evidence" value="ECO:0007669"/>
    <property type="project" value="UniProtKB-EC"/>
</dbReference>
<comment type="catalytic activity">
    <reaction evidence="1 10">
        <text>Transfers a segment of a (1-&gt;4)-alpha-D-glucan to a new position in an acceptor, which may be glucose or a (1-&gt;4)-alpha-D-glucan.</text>
        <dbReference type="EC" id="2.4.1.25"/>
    </reaction>
</comment>
<name>A0A2W5ZHW4_9BACT</name>
<dbReference type="InterPro" id="IPR017853">
    <property type="entry name" value="GH"/>
</dbReference>
<evidence type="ECO:0000313" key="12">
    <source>
        <dbReference type="Proteomes" id="UP000248724"/>
    </source>
</evidence>
<organism evidence="11 12">
    <name type="scientific">Candidatus Aeolococcus gillhamiae</name>
    <dbReference type="NCBI Taxonomy" id="3127015"/>
    <lineage>
        <taxon>Bacteria</taxon>
        <taxon>Bacillati</taxon>
        <taxon>Candidatus Dormiibacterota</taxon>
        <taxon>Candidatus Dormibacteria</taxon>
        <taxon>Candidatus Aeolococcales</taxon>
        <taxon>Candidatus Aeolococcaceae</taxon>
        <taxon>Candidatus Aeolococcus</taxon>
    </lineage>
</organism>
<dbReference type="Pfam" id="PF02446">
    <property type="entry name" value="Glyco_hydro_77"/>
    <property type="match status" value="1"/>
</dbReference>
<proteinExistence type="inferred from homology"/>
<sequence>MTDARRWGVQSEYHDASGRLIEASPETVAAALSALGARDGGEPPPPSALILHPGDGVDHPIEVETEDGVSLRIEGRVGDDVPLGYHRIEGARPGTLIVSPRRCHLPAGLHLGGWAVQLYAARSESSWGIGDLGDLREFGEWAAAAGDGFALLSPLNAAAPTPPIEASPYLPTSRRWRNPLFLRIEDVPGAEVLGADLERIARAGHALNAERTVDRDAVAIVKLDALTRIAEASPPGTEFRRWRHAQGESLERFATFAMLAEQHGGDFHEWPEKLRDPYSPAVRGEGRRSRARVAFHAWLQWLIERQLAGAAAALPLMTDLPIGVEPGGADVWADRDLFAADFSVGAPPDLFNTVGQDWAQPPWNPWRLRARGYDALVAVLRAGFAHAMGMRIDHVMGLFRLYWIPRGGSPTDGVFVRYPADDILDILALESVRAGALVVGEDLGTVEPVVREQMAARDILSYRLLWFEEGEPSTFPERAMSAVTTHDLPTVAGLWRGDDVEAQRSIGVPVNEPGIAEIRERLARVAGGREQPAEVIETAYAALAASPSMLVVASLEDAAEVVERPNMPGTTAERWPNWRLALPQPLEDLLASPLAQRLAEILRRT</sequence>
<evidence type="ECO:0000256" key="10">
    <source>
        <dbReference type="RuleBase" id="RU361207"/>
    </source>
</evidence>
<evidence type="ECO:0000256" key="4">
    <source>
        <dbReference type="ARBA" id="ARBA00020295"/>
    </source>
</evidence>